<proteinExistence type="predicted"/>
<reference evidence="1" key="1">
    <citation type="journal article" date="2020" name="Nature">
        <title>Giant virus diversity and host interactions through global metagenomics.</title>
        <authorList>
            <person name="Schulz F."/>
            <person name="Roux S."/>
            <person name="Paez-Espino D."/>
            <person name="Jungbluth S."/>
            <person name="Walsh D.A."/>
            <person name="Denef V.J."/>
            <person name="McMahon K.D."/>
            <person name="Konstantinidis K.T."/>
            <person name="Eloe-Fadrosh E.A."/>
            <person name="Kyrpides N.C."/>
            <person name="Woyke T."/>
        </authorList>
    </citation>
    <scope>NUCLEOTIDE SEQUENCE</scope>
    <source>
        <strain evidence="1">GVMAG-M-3300009182-78</strain>
    </source>
</reference>
<organism evidence="1">
    <name type="scientific">viral metagenome</name>
    <dbReference type="NCBI Taxonomy" id="1070528"/>
    <lineage>
        <taxon>unclassified sequences</taxon>
        <taxon>metagenomes</taxon>
        <taxon>organismal metagenomes</taxon>
    </lineage>
</organism>
<evidence type="ECO:0000313" key="1">
    <source>
        <dbReference type="EMBL" id="QHS85596.1"/>
    </source>
</evidence>
<dbReference type="EMBL" id="MN739045">
    <property type="protein sequence ID" value="QHS85596.1"/>
    <property type="molecule type" value="Genomic_DNA"/>
</dbReference>
<accession>A0A6C0B0J1</accession>
<sequence length="305" mass="35376">MANKKFQKSSEIFCCNLCDYNTSRMSQYTRHLLTPKHQMANCGKNLANKKVPNVSICICGKEYKYLSSLCKHKKTCEKFQKSSENSDNPNNVIIELIKQNQDFKELIIEQNKQLIEMAGKVGGNTIHNTHNTNNTNHTNNTNNFNLQFFLNEQCKDALNIMEFVNTIKLQLSDLDMVGRLGYTEGISKIFIRGLKELDIFKRPIHCSDLKREILYVKDKDAWEKENDENIKIKQAIKYIANKNIKQIPQWKEENPASEDTETKKHMDYIHILHESMGGSSQESDDKKNNKIIRNVAKEVIIDKNK</sequence>
<protein>
    <recommendedName>
        <fullName evidence="2">C2H2-type domain-containing protein</fullName>
    </recommendedName>
</protein>
<evidence type="ECO:0008006" key="2">
    <source>
        <dbReference type="Google" id="ProtNLM"/>
    </source>
</evidence>
<name>A0A6C0B0J1_9ZZZZ</name>
<dbReference type="AlphaFoldDB" id="A0A6C0B0J1"/>